<keyword evidence="2 4" id="KW-0863">Zinc-finger</keyword>
<organism evidence="7 8">
    <name type="scientific">Sporothrix epigloea</name>
    <dbReference type="NCBI Taxonomy" id="1892477"/>
    <lineage>
        <taxon>Eukaryota</taxon>
        <taxon>Fungi</taxon>
        <taxon>Dikarya</taxon>
        <taxon>Ascomycota</taxon>
        <taxon>Pezizomycotina</taxon>
        <taxon>Sordariomycetes</taxon>
        <taxon>Sordariomycetidae</taxon>
        <taxon>Ophiostomatales</taxon>
        <taxon>Ophiostomataceae</taxon>
        <taxon>Sporothrix</taxon>
    </lineage>
</organism>
<dbReference type="InterPro" id="IPR017455">
    <property type="entry name" value="Znf_FYVE-rel"/>
</dbReference>
<dbReference type="Gene3D" id="3.30.40.10">
    <property type="entry name" value="Zinc/RING finger domain, C3HC4 (zinc finger)"/>
    <property type="match status" value="1"/>
</dbReference>
<feature type="compositionally biased region" description="Low complexity" evidence="5">
    <location>
        <begin position="282"/>
        <end position="298"/>
    </location>
</feature>
<dbReference type="PANTHER" id="PTHR39490">
    <property type="entry name" value="ARRESTIN DOMAIN-CONTAINING PROTEIN D"/>
    <property type="match status" value="1"/>
</dbReference>
<dbReference type="Pfam" id="PF01363">
    <property type="entry name" value="FYVE"/>
    <property type="match status" value="1"/>
</dbReference>
<evidence type="ECO:0000259" key="6">
    <source>
        <dbReference type="PROSITE" id="PS50178"/>
    </source>
</evidence>
<dbReference type="Proteomes" id="UP001642502">
    <property type="component" value="Unassembled WGS sequence"/>
</dbReference>
<dbReference type="PANTHER" id="PTHR39490:SF8">
    <property type="entry name" value="ZINC FINGER FYVE DOMAIN-CONTAINING PROTEIN 21"/>
    <property type="match status" value="1"/>
</dbReference>
<feature type="region of interest" description="Disordered" evidence="5">
    <location>
        <begin position="101"/>
        <end position="149"/>
    </location>
</feature>
<feature type="compositionally biased region" description="Low complexity" evidence="5">
    <location>
        <begin position="119"/>
        <end position="133"/>
    </location>
</feature>
<dbReference type="InterPro" id="IPR011011">
    <property type="entry name" value="Znf_FYVE_PHD"/>
</dbReference>
<protein>
    <submittedName>
        <fullName evidence="7">Zn finger protein</fullName>
    </submittedName>
</protein>
<evidence type="ECO:0000256" key="1">
    <source>
        <dbReference type="ARBA" id="ARBA00022723"/>
    </source>
</evidence>
<dbReference type="PROSITE" id="PS50178">
    <property type="entry name" value="ZF_FYVE"/>
    <property type="match status" value="1"/>
</dbReference>
<feature type="compositionally biased region" description="Basic and acidic residues" evidence="5">
    <location>
        <begin position="102"/>
        <end position="111"/>
    </location>
</feature>
<dbReference type="EMBL" id="CAWUON010000043">
    <property type="protein sequence ID" value="CAK7269061.1"/>
    <property type="molecule type" value="Genomic_DNA"/>
</dbReference>
<dbReference type="InterPro" id="IPR013083">
    <property type="entry name" value="Znf_RING/FYVE/PHD"/>
</dbReference>
<feature type="region of interest" description="Disordered" evidence="5">
    <location>
        <begin position="58"/>
        <end position="85"/>
    </location>
</feature>
<dbReference type="SUPFAM" id="SSF57903">
    <property type="entry name" value="FYVE/PHD zinc finger"/>
    <property type="match status" value="1"/>
</dbReference>
<evidence type="ECO:0000313" key="8">
    <source>
        <dbReference type="Proteomes" id="UP001642502"/>
    </source>
</evidence>
<dbReference type="InterPro" id="IPR000306">
    <property type="entry name" value="Znf_FYVE"/>
</dbReference>
<dbReference type="CDD" id="cd15760">
    <property type="entry name" value="FYVE_scVPS27p_like"/>
    <property type="match status" value="1"/>
</dbReference>
<feature type="region of interest" description="Disordered" evidence="5">
    <location>
        <begin position="281"/>
        <end position="322"/>
    </location>
</feature>
<dbReference type="InterPro" id="IPR052113">
    <property type="entry name" value="FYVE-type_Zinc_Finger"/>
</dbReference>
<feature type="domain" description="FYVE-type" evidence="6">
    <location>
        <begin position="219"/>
        <end position="274"/>
    </location>
</feature>
<accession>A0ABP0DLB0</accession>
<reference evidence="7 8" key="1">
    <citation type="submission" date="2024-01" db="EMBL/GenBank/DDBJ databases">
        <authorList>
            <person name="Allen C."/>
            <person name="Tagirdzhanova G."/>
        </authorList>
    </citation>
    <scope>NUCLEOTIDE SEQUENCE [LARGE SCALE GENOMIC DNA]</scope>
    <source>
        <strain evidence="7 8">CBS 119000</strain>
    </source>
</reference>
<gene>
    <name evidence="7" type="primary">PIB2</name>
    <name evidence="7" type="ORF">SEPCBS119000_003379</name>
</gene>
<evidence type="ECO:0000256" key="4">
    <source>
        <dbReference type="PROSITE-ProRule" id="PRU00091"/>
    </source>
</evidence>
<evidence type="ECO:0000313" key="7">
    <source>
        <dbReference type="EMBL" id="CAK7269061.1"/>
    </source>
</evidence>
<comment type="caution">
    <text evidence="7">The sequence shown here is derived from an EMBL/GenBank/DDBJ whole genome shotgun (WGS) entry which is preliminary data.</text>
</comment>
<evidence type="ECO:0000256" key="2">
    <source>
        <dbReference type="ARBA" id="ARBA00022771"/>
    </source>
</evidence>
<sequence>MPRAPTSARDAFFQQPHYRHPQQQMPAFSQYAYAQAPNNITTAAVSNFVSNYNPQISPLSTSSSGSPTSPKPSIGTGISNNGGINYHTRQVRPLYMPAVLRPNEHPSREGQAKAGAATDGNSGVNGAAAGNDGNDLDQTDDDTSSSWHSGRLRLNSSNLSLSGLSAFGIGRLSRRSTNESSSCIDNTWNLDLFPDVSGSPSRTHWKPDFESSMCDEPTCKKSFNYFTRRHHCRRCGNIFCDSHSAFEIPLDEQANYNPKGSPNRACAYCYREFRAWRTRNNSSDLSGTSSGSTTPSASDDGRGTSNTNTPIRKAATAPVSPVMTPAARLGALGTPTMAKIADVAQSVPGDWNWSTF</sequence>
<keyword evidence="8" id="KW-1185">Reference proteome</keyword>
<name>A0ABP0DLB0_9PEZI</name>
<proteinExistence type="predicted"/>
<dbReference type="SMART" id="SM00064">
    <property type="entry name" value="FYVE"/>
    <property type="match status" value="1"/>
</dbReference>
<evidence type="ECO:0000256" key="3">
    <source>
        <dbReference type="ARBA" id="ARBA00022833"/>
    </source>
</evidence>
<evidence type="ECO:0000256" key="5">
    <source>
        <dbReference type="SAM" id="MobiDB-lite"/>
    </source>
</evidence>
<keyword evidence="1" id="KW-0479">Metal-binding</keyword>
<keyword evidence="3" id="KW-0862">Zinc</keyword>
<feature type="compositionally biased region" description="Acidic residues" evidence="5">
    <location>
        <begin position="134"/>
        <end position="143"/>
    </location>
</feature>